<dbReference type="RefSeq" id="WP_072063085.1">
    <property type="nucleotide sequence ID" value="NZ_CVRY01000002.1"/>
</dbReference>
<sequence length="89" mass="9909">MANTARLRLGFSPLTKKISLAKMKVVRDGLLVRVGNDARDVTNEAAQMVWQLVIAEGGEINWHREDGKIMKLKAELIDADDSQGCNEEE</sequence>
<accession>A0A0G4Q328</accession>
<dbReference type="InterPro" id="IPR055869">
    <property type="entry name" value="DUF7446"/>
</dbReference>
<dbReference type="Pfam" id="PF24233">
    <property type="entry name" value="DUF7446"/>
    <property type="match status" value="1"/>
</dbReference>
<dbReference type="Proteomes" id="UP000183920">
    <property type="component" value="Unassembled WGS sequence"/>
</dbReference>
<dbReference type="AlphaFoldDB" id="A0A0G4Q328"/>
<protein>
    <submittedName>
        <fullName evidence="1">Uncharacterized protein</fullName>
    </submittedName>
</protein>
<proteinExistence type="predicted"/>
<reference evidence="2" key="1">
    <citation type="submission" date="2015-06" db="EMBL/GenBank/DDBJ databases">
        <authorList>
            <person name="Urmite Genomes"/>
        </authorList>
    </citation>
    <scope>NUCLEOTIDE SEQUENCE [LARGE SCALE GENOMIC DNA]</scope>
    <source>
        <strain evidence="2">CSUR P1867</strain>
    </source>
</reference>
<organism evidence="1 2">
    <name type="scientific">Proteus penneri</name>
    <dbReference type="NCBI Taxonomy" id="102862"/>
    <lineage>
        <taxon>Bacteria</taxon>
        <taxon>Pseudomonadati</taxon>
        <taxon>Pseudomonadota</taxon>
        <taxon>Gammaproteobacteria</taxon>
        <taxon>Enterobacterales</taxon>
        <taxon>Morganellaceae</taxon>
        <taxon>Proteus</taxon>
    </lineage>
</organism>
<dbReference type="EMBL" id="CVRY01000002">
    <property type="protein sequence ID" value="CRL60238.1"/>
    <property type="molecule type" value="Genomic_DNA"/>
</dbReference>
<evidence type="ECO:0000313" key="2">
    <source>
        <dbReference type="Proteomes" id="UP000183920"/>
    </source>
</evidence>
<gene>
    <name evidence="1" type="ORF">BN1804_00830</name>
</gene>
<name>A0A0G4Q328_9GAMM</name>
<evidence type="ECO:0000313" key="1">
    <source>
        <dbReference type="EMBL" id="CRL60238.1"/>
    </source>
</evidence>